<evidence type="ECO:0000256" key="4">
    <source>
        <dbReference type="ARBA" id="ARBA00022490"/>
    </source>
</evidence>
<protein>
    <recommendedName>
        <fullName evidence="3">Regulatory protein RecX</fullName>
    </recommendedName>
</protein>
<comment type="caution">
    <text evidence="6">The sequence shown here is derived from an EMBL/GenBank/DDBJ whole genome shotgun (WGS) entry which is preliminary data.</text>
</comment>
<dbReference type="GO" id="GO:0006282">
    <property type="term" value="P:regulation of DNA repair"/>
    <property type="evidence" value="ECO:0007669"/>
    <property type="project" value="InterPro"/>
</dbReference>
<dbReference type="InterPro" id="IPR053924">
    <property type="entry name" value="RecX_HTH_2nd"/>
</dbReference>
<evidence type="ECO:0000313" key="7">
    <source>
        <dbReference type="Proteomes" id="UP000544222"/>
    </source>
</evidence>
<dbReference type="AlphaFoldDB" id="A0A7W5DU06"/>
<keyword evidence="4" id="KW-0963">Cytoplasm</keyword>
<dbReference type="EMBL" id="JACHYB010000002">
    <property type="protein sequence ID" value="MBB3188544.1"/>
    <property type="molecule type" value="Genomic_DNA"/>
</dbReference>
<evidence type="ECO:0000259" key="5">
    <source>
        <dbReference type="Pfam" id="PF02631"/>
    </source>
</evidence>
<reference evidence="6 7" key="1">
    <citation type="submission" date="2020-08" db="EMBL/GenBank/DDBJ databases">
        <title>Genomic Encyclopedia of Type Strains, Phase IV (KMG-IV): sequencing the most valuable type-strain genomes for metagenomic binning, comparative biology and taxonomic classification.</title>
        <authorList>
            <person name="Goeker M."/>
        </authorList>
    </citation>
    <scope>NUCLEOTIDE SEQUENCE [LARGE SCALE GENOMIC DNA]</scope>
    <source>
        <strain evidence="6 7">DSM 27471</strain>
    </source>
</reference>
<feature type="domain" description="RecX second three-helical" evidence="5">
    <location>
        <begin position="54"/>
        <end position="90"/>
    </location>
</feature>
<organism evidence="6 7">
    <name type="scientific">Microbacter margulisiae</name>
    <dbReference type="NCBI Taxonomy" id="1350067"/>
    <lineage>
        <taxon>Bacteria</taxon>
        <taxon>Pseudomonadati</taxon>
        <taxon>Bacteroidota</taxon>
        <taxon>Bacteroidia</taxon>
        <taxon>Bacteroidales</taxon>
        <taxon>Porphyromonadaceae</taxon>
        <taxon>Microbacter</taxon>
    </lineage>
</organism>
<accession>A0A7W5DU06</accession>
<evidence type="ECO:0000256" key="2">
    <source>
        <dbReference type="ARBA" id="ARBA00009695"/>
    </source>
</evidence>
<dbReference type="Pfam" id="PF02631">
    <property type="entry name" value="RecX_HTH2"/>
    <property type="match status" value="1"/>
</dbReference>
<gene>
    <name evidence="6" type="ORF">FHX64_002742</name>
</gene>
<dbReference type="RefSeq" id="WP_183414297.1">
    <property type="nucleotide sequence ID" value="NZ_JACHYB010000002.1"/>
</dbReference>
<comment type="subcellular location">
    <subcellularLocation>
        <location evidence="1">Cytoplasm</location>
    </subcellularLocation>
</comment>
<evidence type="ECO:0000256" key="3">
    <source>
        <dbReference type="ARBA" id="ARBA00018111"/>
    </source>
</evidence>
<dbReference type="PANTHER" id="PTHR33602">
    <property type="entry name" value="REGULATORY PROTEIN RECX FAMILY PROTEIN"/>
    <property type="match status" value="1"/>
</dbReference>
<dbReference type="InterPro" id="IPR003783">
    <property type="entry name" value="Regulatory_RecX"/>
</dbReference>
<dbReference type="Proteomes" id="UP000544222">
    <property type="component" value="Unassembled WGS sequence"/>
</dbReference>
<name>A0A7W5DU06_9PORP</name>
<proteinExistence type="inferred from homology"/>
<keyword evidence="7" id="KW-1185">Reference proteome</keyword>
<sequence>MDYITTKLLRKAAAYASRREMCRWDLQGRLRTWKASPPQIEAIMDYLEKEGYINEVRFCQSFVNDKFRFNQWGKIKIAQALQAKHVSPAIYQPVLDAIDPEKYTQVLDLLLTQKAPLVKGQSKFERQGKLINFALQRGFEFEVAEHIVNLKNYE</sequence>
<comment type="similarity">
    <text evidence="2">Belongs to the RecX family.</text>
</comment>
<dbReference type="InterPro" id="IPR036388">
    <property type="entry name" value="WH-like_DNA-bd_sf"/>
</dbReference>
<dbReference type="Gene3D" id="1.10.10.10">
    <property type="entry name" value="Winged helix-like DNA-binding domain superfamily/Winged helix DNA-binding domain"/>
    <property type="match status" value="1"/>
</dbReference>
<dbReference type="GO" id="GO:0005737">
    <property type="term" value="C:cytoplasm"/>
    <property type="evidence" value="ECO:0007669"/>
    <property type="project" value="UniProtKB-SubCell"/>
</dbReference>
<evidence type="ECO:0000256" key="1">
    <source>
        <dbReference type="ARBA" id="ARBA00004496"/>
    </source>
</evidence>
<dbReference type="PANTHER" id="PTHR33602:SF1">
    <property type="entry name" value="REGULATORY PROTEIN RECX FAMILY PROTEIN"/>
    <property type="match status" value="1"/>
</dbReference>
<evidence type="ECO:0000313" key="6">
    <source>
        <dbReference type="EMBL" id="MBB3188544.1"/>
    </source>
</evidence>